<sequence length="141" mass="16337">MLSRAQLNFFMAALWSPLLLMLAFSSYGLWIGDYSTFESSETRWVYLLWFGMPGLLFFALWVSRSAKSQSERQALRMVWWAPVKFIPFYAVPWMVYGLLSLIAGPFDDAFMAYSWIMLVPYLLIAGYVCAGVTVALYRIFF</sequence>
<dbReference type="AlphaFoldDB" id="A0A9X4C2R7"/>
<name>A0A9X4C2R7_9PSED</name>
<accession>A0A9X4C2R7</accession>
<keyword evidence="1" id="KW-1133">Transmembrane helix</keyword>
<evidence type="ECO:0000313" key="3">
    <source>
        <dbReference type="Proteomes" id="UP001148185"/>
    </source>
</evidence>
<keyword evidence="1" id="KW-0812">Transmembrane</keyword>
<protein>
    <submittedName>
        <fullName evidence="2">Uncharacterized protein</fullName>
    </submittedName>
</protein>
<dbReference type="Proteomes" id="UP001148185">
    <property type="component" value="Unassembled WGS sequence"/>
</dbReference>
<dbReference type="RefSeq" id="WP_273877367.1">
    <property type="nucleotide sequence ID" value="NZ_JAMDHA010000018.1"/>
</dbReference>
<organism evidence="2 3">
    <name type="scientific">Pseudomonas shahriarae</name>
    <dbReference type="NCBI Taxonomy" id="2745512"/>
    <lineage>
        <taxon>Bacteria</taxon>
        <taxon>Pseudomonadati</taxon>
        <taxon>Pseudomonadota</taxon>
        <taxon>Gammaproteobacteria</taxon>
        <taxon>Pseudomonadales</taxon>
        <taxon>Pseudomonadaceae</taxon>
        <taxon>Pseudomonas</taxon>
    </lineage>
</organism>
<feature type="transmembrane region" description="Helical" evidence="1">
    <location>
        <begin position="112"/>
        <end position="137"/>
    </location>
</feature>
<keyword evidence="1" id="KW-0472">Membrane</keyword>
<dbReference type="EMBL" id="JAMDHA010000018">
    <property type="protein sequence ID" value="MDD1009059.1"/>
    <property type="molecule type" value="Genomic_DNA"/>
</dbReference>
<proteinExistence type="predicted"/>
<comment type="caution">
    <text evidence="2">The sequence shown here is derived from an EMBL/GenBank/DDBJ whole genome shotgun (WGS) entry which is preliminary data.</text>
</comment>
<gene>
    <name evidence="2" type="ORF">M5G27_16420</name>
</gene>
<keyword evidence="3" id="KW-1185">Reference proteome</keyword>
<reference evidence="2 3" key="1">
    <citation type="submission" date="2022-05" db="EMBL/GenBank/DDBJ databases">
        <title>Novel Pseudomonas spp. Isolated from a Rainbow Trout Aquaculture Facility.</title>
        <authorList>
            <person name="Testerman T."/>
            <person name="Graf J."/>
        </authorList>
    </citation>
    <scope>NUCLEOTIDE SEQUENCE [LARGE SCALE GENOMIC DNA]</scope>
    <source>
        <strain evidence="2 3">ID1042</strain>
    </source>
</reference>
<feature type="transmembrane region" description="Helical" evidence="1">
    <location>
        <begin position="44"/>
        <end position="62"/>
    </location>
</feature>
<evidence type="ECO:0000256" key="1">
    <source>
        <dbReference type="SAM" id="Phobius"/>
    </source>
</evidence>
<evidence type="ECO:0000313" key="2">
    <source>
        <dbReference type="EMBL" id="MDD1009059.1"/>
    </source>
</evidence>
<feature type="transmembrane region" description="Helical" evidence="1">
    <location>
        <begin position="83"/>
        <end position="106"/>
    </location>
</feature>